<keyword evidence="2" id="KW-0175">Coiled coil</keyword>
<dbReference type="GO" id="GO:0045259">
    <property type="term" value="C:proton-transporting ATP synthase complex"/>
    <property type="evidence" value="ECO:0007669"/>
    <property type="project" value="UniProtKB-KW"/>
</dbReference>
<proteinExistence type="predicted"/>
<gene>
    <name evidence="4" type="ORF">FNV44_00710</name>
</gene>
<keyword evidence="1" id="KW-0066">ATP synthesis</keyword>
<evidence type="ECO:0000313" key="4">
    <source>
        <dbReference type="EMBL" id="TRX99594.1"/>
    </source>
</evidence>
<evidence type="ECO:0000256" key="2">
    <source>
        <dbReference type="SAM" id="Coils"/>
    </source>
</evidence>
<dbReference type="AlphaFoldDB" id="A0A553IHC1"/>
<accession>A0A553IHC1</accession>
<dbReference type="InterPro" id="IPR020546">
    <property type="entry name" value="ATP_synth_F1_dsu/esu_N"/>
</dbReference>
<protein>
    <recommendedName>
        <fullName evidence="3">ATP synthase F1 complex delta/epsilon subunit N-terminal domain-containing protein</fullName>
    </recommendedName>
</protein>
<reference evidence="4 5" key="1">
    <citation type="submission" date="2019-07" db="EMBL/GenBank/DDBJ databases">
        <title>Genome sequence of Acholeplasma laidlawii strain with increased resistance to erythromycin.</title>
        <authorList>
            <person name="Medvedeva E.S."/>
            <person name="Baranova N.B."/>
            <person name="Siniagina M.N."/>
            <person name="Mouzykantov A."/>
            <person name="Chernova O.A."/>
            <person name="Chernov V.M."/>
        </authorList>
    </citation>
    <scope>NUCLEOTIDE SEQUENCE [LARGE SCALE GENOMIC DNA]</scope>
    <source>
        <strain evidence="4 5">PG8REry</strain>
    </source>
</reference>
<dbReference type="GO" id="GO:0015986">
    <property type="term" value="P:proton motive force-driven ATP synthesis"/>
    <property type="evidence" value="ECO:0007669"/>
    <property type="project" value="InterPro"/>
</dbReference>
<dbReference type="RefSeq" id="WP_012242922.1">
    <property type="nucleotide sequence ID" value="NZ_CP103951.1"/>
</dbReference>
<dbReference type="Pfam" id="PF02823">
    <property type="entry name" value="ATP-synt_DE_N"/>
    <property type="match status" value="1"/>
</dbReference>
<dbReference type="Gene3D" id="2.60.15.10">
    <property type="entry name" value="F0F1 ATP synthase delta/epsilon subunit, N-terminal"/>
    <property type="match status" value="1"/>
</dbReference>
<dbReference type="GeneID" id="41339127"/>
<feature type="domain" description="ATP synthase F1 complex delta/epsilon subunit N-terminal" evidence="3">
    <location>
        <begin position="1"/>
        <end position="79"/>
    </location>
</feature>
<comment type="caution">
    <text evidence="4">The sequence shown here is derived from an EMBL/GenBank/DDBJ whole genome shotgun (WGS) entry which is preliminary data.</text>
</comment>
<sequence length="129" mass="14857">MKLEVIGQQGIKYQETIDYAVILKKEGEFAILDKHVQTLTTVHNEFIKLVQNDLVFYLYVQSGAVVYKDRLLRIFAMSAELARSKEDAVKLVTRIEKEASEKAKKQNVDYSQLEKELREQITKAKAGHI</sequence>
<dbReference type="SUPFAM" id="SSF51344">
    <property type="entry name" value="Epsilon subunit of F1F0-ATP synthase N-terminal domain"/>
    <property type="match status" value="1"/>
</dbReference>
<evidence type="ECO:0000313" key="5">
    <source>
        <dbReference type="Proteomes" id="UP000315938"/>
    </source>
</evidence>
<name>A0A553IHC1_ACHLA</name>
<dbReference type="Proteomes" id="UP000315938">
    <property type="component" value="Unassembled WGS sequence"/>
</dbReference>
<evidence type="ECO:0000256" key="1">
    <source>
        <dbReference type="ARBA" id="ARBA00023196"/>
    </source>
</evidence>
<evidence type="ECO:0000259" key="3">
    <source>
        <dbReference type="Pfam" id="PF02823"/>
    </source>
</evidence>
<dbReference type="InterPro" id="IPR036771">
    <property type="entry name" value="ATPsynth_dsu/esu_N"/>
</dbReference>
<dbReference type="EMBL" id="VKID01000001">
    <property type="protein sequence ID" value="TRX99594.1"/>
    <property type="molecule type" value="Genomic_DNA"/>
</dbReference>
<organism evidence="4 5">
    <name type="scientific">Acholeplasma laidlawii</name>
    <dbReference type="NCBI Taxonomy" id="2148"/>
    <lineage>
        <taxon>Bacteria</taxon>
        <taxon>Bacillati</taxon>
        <taxon>Mycoplasmatota</taxon>
        <taxon>Mollicutes</taxon>
        <taxon>Acholeplasmatales</taxon>
        <taxon>Acholeplasmataceae</taxon>
        <taxon>Acholeplasma</taxon>
    </lineage>
</organism>
<feature type="coiled-coil region" evidence="2">
    <location>
        <begin position="96"/>
        <end position="123"/>
    </location>
</feature>
<keyword evidence="1" id="KW-0139">CF(1)</keyword>